<evidence type="ECO:0000313" key="1">
    <source>
        <dbReference type="EMBL" id="KAI5683822.1"/>
    </source>
</evidence>
<dbReference type="EMBL" id="CM044701">
    <property type="protein sequence ID" value="KAI5683822.1"/>
    <property type="molecule type" value="Genomic_DNA"/>
</dbReference>
<sequence>MELIKGFPLFVQQIIALLKKNFILSWRSRRATFLQLFSSFFFIGLMFAIQKTQEYRAKIPSVTAAVNDPKPFLLNPSILSCEKKLFINLPCYDFVWSGSGSKRIESLVTQMMSDNPGRPIPSEKVKSFATKDELNKWLKDNPMRVPGALHFVETNLKEIKFGLQTNSSSHVCIGRQIEDTVFKFRIPLQYAASRAIARSLIGDGNFSFDLGIKEFAHPEQKISPKGGNGDTLGFQDFEGVFFFATSMFGFVFQVNSLVLEKELKLRQAMSIMGLFDSAYWSSWFIWEGFMAFLQSLLIVAFGVLFRINLFLKNSIVLVFLLFLLFTLSMVGFAFMMSNFIRRSTSSTSLGFFIFIVGFVTTIFNDLIYNSKAKTIYRILWSLFPPNPFFSGLSGLIISSMEGGIGWNERSKCLDVGQGLCFTINYFYAWLVSTFFLWSILAIYFDNILPNSAGVRKSIIYFLSSSYWCGRGDHHRAEDISSLGGSSTTLPNHLTLNDEDVHQEENSIRQAARAGRVEDGIAVQLRGLAKTYPKQMKINCKRFCFCCCYCKCKMKKSFDAVRGLWINFPKNQLFCLLGPNGAGKTTTISCLTGITPVTWGNALVYGNSIRSTIGMSNIRRMMGVCAQFDALWDALSGQEHLQLFARIKGVPSASSKLEAEKLLADVDLDKVASLRTGSYSGGMKRRISLAIALIGDPKLLILDEPTTGMDPITRRRVWSLIEKAKQGRSIILTTHSMIEAEVLSDRIGIMAKGRLRCIGTSTRLKDRFGTGYVTTVTFSKVHSNVLTEGSGIDSSHREAVKLFFRQRLNIAPTEEKLSFLTFVMPTANEEILADFFEELESRSKEFSIRNIQLGLGTLEAVFLNIVNKAELELARPSQNMKTITLASGSSLKIPLGARYVKIPGTESRRNPYGLMVEVFWKQDDRGNLCISKHSDEKPVPPVLQPAATSSANVHDQRGPPIGIQLEQVHAHE</sequence>
<protein>
    <submittedName>
        <fullName evidence="1">Uncharacterized protein</fullName>
    </submittedName>
</protein>
<dbReference type="Proteomes" id="UP001060085">
    <property type="component" value="Linkage Group LG01"/>
</dbReference>
<name>A0ACC0CG45_CATRO</name>
<gene>
    <name evidence="1" type="ORF">M9H77_05050</name>
</gene>
<reference evidence="2" key="1">
    <citation type="journal article" date="2023" name="Nat. Plants">
        <title>Single-cell RNA sequencing provides a high-resolution roadmap for understanding the multicellular compartmentation of specialized metabolism.</title>
        <authorList>
            <person name="Sun S."/>
            <person name="Shen X."/>
            <person name="Li Y."/>
            <person name="Li Y."/>
            <person name="Wang S."/>
            <person name="Li R."/>
            <person name="Zhang H."/>
            <person name="Shen G."/>
            <person name="Guo B."/>
            <person name="Wei J."/>
            <person name="Xu J."/>
            <person name="St-Pierre B."/>
            <person name="Chen S."/>
            <person name="Sun C."/>
        </authorList>
    </citation>
    <scope>NUCLEOTIDE SEQUENCE [LARGE SCALE GENOMIC DNA]</scope>
</reference>
<comment type="caution">
    <text evidence="1">The sequence shown here is derived from an EMBL/GenBank/DDBJ whole genome shotgun (WGS) entry which is preliminary data.</text>
</comment>
<accession>A0ACC0CG45</accession>
<organism evidence="1 2">
    <name type="scientific">Catharanthus roseus</name>
    <name type="common">Madagascar periwinkle</name>
    <name type="synonym">Vinca rosea</name>
    <dbReference type="NCBI Taxonomy" id="4058"/>
    <lineage>
        <taxon>Eukaryota</taxon>
        <taxon>Viridiplantae</taxon>
        <taxon>Streptophyta</taxon>
        <taxon>Embryophyta</taxon>
        <taxon>Tracheophyta</taxon>
        <taxon>Spermatophyta</taxon>
        <taxon>Magnoliopsida</taxon>
        <taxon>eudicotyledons</taxon>
        <taxon>Gunneridae</taxon>
        <taxon>Pentapetalae</taxon>
        <taxon>asterids</taxon>
        <taxon>lamiids</taxon>
        <taxon>Gentianales</taxon>
        <taxon>Apocynaceae</taxon>
        <taxon>Rauvolfioideae</taxon>
        <taxon>Vinceae</taxon>
        <taxon>Catharanthinae</taxon>
        <taxon>Catharanthus</taxon>
    </lineage>
</organism>
<keyword evidence="2" id="KW-1185">Reference proteome</keyword>
<proteinExistence type="predicted"/>
<evidence type="ECO:0000313" key="2">
    <source>
        <dbReference type="Proteomes" id="UP001060085"/>
    </source>
</evidence>